<dbReference type="EMBL" id="JAHMHQ010000002">
    <property type="protein sequence ID" value="KAK1654535.1"/>
    <property type="molecule type" value="Genomic_DNA"/>
</dbReference>
<dbReference type="AlphaFoldDB" id="A0AAJ0A4N3"/>
<reference evidence="2" key="1">
    <citation type="submission" date="2021-06" db="EMBL/GenBank/DDBJ databases">
        <title>Comparative genomics, transcriptomics and evolutionary studies reveal genomic signatures of adaptation to plant cell wall in hemibiotrophic fungi.</title>
        <authorList>
            <consortium name="DOE Joint Genome Institute"/>
            <person name="Baroncelli R."/>
            <person name="Diaz J.F."/>
            <person name="Benocci T."/>
            <person name="Peng M."/>
            <person name="Battaglia E."/>
            <person name="Haridas S."/>
            <person name="Andreopoulos W."/>
            <person name="Labutti K."/>
            <person name="Pangilinan J."/>
            <person name="Floch G.L."/>
            <person name="Makela M.R."/>
            <person name="Henrissat B."/>
            <person name="Grigoriev I.V."/>
            <person name="Crouch J.A."/>
            <person name="De Vries R.P."/>
            <person name="Sukno S.A."/>
            <person name="Thon M.R."/>
        </authorList>
    </citation>
    <scope>NUCLEOTIDE SEQUENCE</scope>
    <source>
        <strain evidence="2">CBS 102054</strain>
    </source>
</reference>
<proteinExistence type="predicted"/>
<organism evidence="2 3">
    <name type="scientific">Colletotrichum phormii</name>
    <dbReference type="NCBI Taxonomy" id="359342"/>
    <lineage>
        <taxon>Eukaryota</taxon>
        <taxon>Fungi</taxon>
        <taxon>Dikarya</taxon>
        <taxon>Ascomycota</taxon>
        <taxon>Pezizomycotina</taxon>
        <taxon>Sordariomycetes</taxon>
        <taxon>Hypocreomycetidae</taxon>
        <taxon>Glomerellales</taxon>
        <taxon>Glomerellaceae</taxon>
        <taxon>Colletotrichum</taxon>
        <taxon>Colletotrichum acutatum species complex</taxon>
    </lineage>
</organism>
<evidence type="ECO:0000313" key="3">
    <source>
        <dbReference type="Proteomes" id="UP001243989"/>
    </source>
</evidence>
<protein>
    <submittedName>
        <fullName evidence="2">Uncharacterized protein</fullName>
    </submittedName>
</protein>
<comment type="caution">
    <text evidence="2">The sequence shown here is derived from an EMBL/GenBank/DDBJ whole genome shotgun (WGS) entry which is preliminary data.</text>
</comment>
<dbReference type="RefSeq" id="XP_060450579.1">
    <property type="nucleotide sequence ID" value="XM_060596383.1"/>
</dbReference>
<name>A0AAJ0A4N3_9PEZI</name>
<gene>
    <name evidence="2" type="ORF">BDP81DRAFT_84966</name>
</gene>
<accession>A0AAJ0A4N3</accession>
<feature type="region of interest" description="Disordered" evidence="1">
    <location>
        <begin position="275"/>
        <end position="294"/>
    </location>
</feature>
<evidence type="ECO:0000313" key="2">
    <source>
        <dbReference type="EMBL" id="KAK1654535.1"/>
    </source>
</evidence>
<dbReference type="GeneID" id="85481245"/>
<sequence length="294" mass="31809">MPCCSPVPWPLPALAFGPCLVCINGTTIVHIRLGVQTFALPHGRHRTILYGFEPFPFASPCFVDEIPHLVHRFAPVSHAPFRMVTGSRSGWISSNDLTPVSAQGCVSIRLWPRYRPTGSPISKHQLVTSDGVCIDLVPCANGLGGHHRSRPLVARNKSTIPFLRPFAMPARCRCQTSTAHGDPTANTNIQSQLVVATSPRVAEPVPNCSQSRAQETRSCLVNSVVRKDLASHVQPSLLRHDGPAIEPWRLASIKSAWGCHLQPASACPHDSHATCQGGGLSERSDMAIPKARLS</sequence>
<keyword evidence="3" id="KW-1185">Reference proteome</keyword>
<evidence type="ECO:0000256" key="1">
    <source>
        <dbReference type="SAM" id="MobiDB-lite"/>
    </source>
</evidence>
<dbReference type="Proteomes" id="UP001243989">
    <property type="component" value="Unassembled WGS sequence"/>
</dbReference>